<keyword evidence="4" id="KW-0282">Flagellum</keyword>
<dbReference type="Gene3D" id="1.10.238.10">
    <property type="entry name" value="EF-hand"/>
    <property type="match status" value="1"/>
</dbReference>
<organism evidence="9 10">
    <name type="scientific">Scleropages formosus</name>
    <name type="common">Asian bonytongue</name>
    <name type="synonym">Osteoglossum formosum</name>
    <dbReference type="NCBI Taxonomy" id="113540"/>
    <lineage>
        <taxon>Eukaryota</taxon>
        <taxon>Metazoa</taxon>
        <taxon>Chordata</taxon>
        <taxon>Craniata</taxon>
        <taxon>Vertebrata</taxon>
        <taxon>Euteleostomi</taxon>
        <taxon>Actinopterygii</taxon>
        <taxon>Neopterygii</taxon>
        <taxon>Teleostei</taxon>
        <taxon>Osteoglossocephala</taxon>
        <taxon>Osteoglossomorpha</taxon>
        <taxon>Osteoglossiformes</taxon>
        <taxon>Osteoglossidae</taxon>
        <taxon>Scleropages</taxon>
    </lineage>
</organism>
<evidence type="ECO:0000256" key="6">
    <source>
        <dbReference type="ARBA" id="ARBA00023212"/>
    </source>
</evidence>
<dbReference type="GeneID" id="108927397"/>
<evidence type="ECO:0000313" key="9">
    <source>
        <dbReference type="Ensembl" id="ENSSFOP00015033090.1"/>
    </source>
</evidence>
<keyword evidence="10" id="KW-1185">Reference proteome</keyword>
<evidence type="ECO:0000256" key="3">
    <source>
        <dbReference type="ARBA" id="ARBA00022737"/>
    </source>
</evidence>
<dbReference type="GO" id="GO:0005509">
    <property type="term" value="F:calcium ion binding"/>
    <property type="evidence" value="ECO:0007669"/>
    <property type="project" value="InterPro"/>
</dbReference>
<dbReference type="OrthoDB" id="2096280at2759"/>
<dbReference type="PANTHER" id="PTHR12086">
    <property type="entry name" value="EF-HAND DOMAIN C-TERMINAL CONTAINING PROTEIN"/>
    <property type="match status" value="1"/>
</dbReference>
<dbReference type="RefSeq" id="XP_018596182.1">
    <property type="nucleotide sequence ID" value="XM_018740666.1"/>
</dbReference>
<dbReference type="PANTHER" id="PTHR12086:SF12">
    <property type="entry name" value="EF-HAND DOMAIN-CONTAINING FAMILY MEMBER B"/>
    <property type="match status" value="1"/>
</dbReference>
<dbReference type="InterPro" id="IPR057428">
    <property type="entry name" value="EFHB_EF-hand_C"/>
</dbReference>
<dbReference type="Proteomes" id="UP000694397">
    <property type="component" value="Chromosome 18"/>
</dbReference>
<dbReference type="KEGG" id="sfm:108927397"/>
<protein>
    <recommendedName>
        <fullName evidence="8">EF-hand domain-containing protein</fullName>
    </recommendedName>
</protein>
<dbReference type="Ensembl" id="ENSSFOT00015033454.2">
    <property type="protein sequence ID" value="ENSSFOP00015033090.1"/>
    <property type="gene ID" value="ENSSFOG00015021127.2"/>
</dbReference>
<keyword evidence="3" id="KW-0677">Repeat</keyword>
<evidence type="ECO:0000256" key="4">
    <source>
        <dbReference type="ARBA" id="ARBA00022846"/>
    </source>
</evidence>
<name>A0A8C9SCK8_SCLFO</name>
<sequence>MRHLERNTTHRRRVIDRFPDIRAAGKALPTEDRSQGFLQEVTPRPVTPPVIKKFLNTTRPEPGKIRVFYGKADDPDVASALIHGLRTKGSTPGGLVINPKPKTLYQQKWQQLQEAVYFSSKNAPLERSHDQSAGLPKGLDTERTTFGVKSVQFINAGEIVNPTKTVEQVEKEAEEGHQLYIKSHNAYFVGERVDRKYNWSRIGKDHRFGVPTPNYSDGRKAAGSLQWLQSDGKLVSKQCDDFRERTQPQIGKVHDPIADTMNVPENHTFGILFRTDGFGVGDLLNSPLTADYTSDPDKWWSLVTAVRQDLKKANFNKFSALLQTFSRYDKSGQGFIDKKDLHNVCLQFNLDLNTPVLESLVEFCEDSKDGQINFMEFTNVLNWKKEIPAELVEQIRAKAAATGDTEVSLEALGEPRKLEHPKPVDVASGPKATRILPQPKTAVHHAVTSSPLIQGVVGGPSTASYFSCSSLDVRTYGIPTVRTDLTAPQIKRIGDWTNYGDQSTAYGLLYPTRSSLKGVYEEHYLASRTREEIAQIFRSADVTIHDELFEEAWKLASMRHPKGEVCVESFRNALKEIQAY</sequence>
<evidence type="ECO:0000313" key="10">
    <source>
        <dbReference type="Proteomes" id="UP000694397"/>
    </source>
</evidence>
<dbReference type="InterPro" id="IPR002048">
    <property type="entry name" value="EF_hand_dom"/>
</dbReference>
<dbReference type="CTD" id="151651"/>
<dbReference type="CDD" id="cd00051">
    <property type="entry name" value="EFh"/>
    <property type="match status" value="1"/>
</dbReference>
<dbReference type="AlphaFoldDB" id="A0A8C9SCK8"/>
<evidence type="ECO:0000256" key="5">
    <source>
        <dbReference type="ARBA" id="ARBA00023069"/>
    </source>
</evidence>
<gene>
    <name evidence="9" type="primary">efhb</name>
</gene>
<reference evidence="9" key="3">
    <citation type="submission" date="2025-09" db="UniProtKB">
        <authorList>
            <consortium name="Ensembl"/>
        </authorList>
    </citation>
    <scope>IDENTIFICATION</scope>
</reference>
<dbReference type="GeneTree" id="ENSGT00940000174959"/>
<evidence type="ECO:0000256" key="2">
    <source>
        <dbReference type="ARBA" id="ARBA00022490"/>
    </source>
</evidence>
<keyword evidence="6" id="KW-0206">Cytoskeleton</keyword>
<proteinExistence type="predicted"/>
<comment type="subcellular location">
    <subcellularLocation>
        <location evidence="1">Cytoplasm</location>
        <location evidence="1">Cytoskeleton</location>
        <location evidence="1">Flagellum axoneme</location>
    </subcellularLocation>
</comment>
<reference evidence="9" key="2">
    <citation type="submission" date="2025-08" db="UniProtKB">
        <authorList>
            <consortium name="Ensembl"/>
        </authorList>
    </citation>
    <scope>IDENTIFICATION</scope>
</reference>
<dbReference type="PROSITE" id="PS50222">
    <property type="entry name" value="EF_HAND_2"/>
    <property type="match status" value="1"/>
</dbReference>
<keyword evidence="7" id="KW-0966">Cell projection</keyword>
<reference evidence="9 10" key="1">
    <citation type="submission" date="2019-04" db="EMBL/GenBank/DDBJ databases">
        <authorList>
            <consortium name="Wellcome Sanger Institute Data Sharing"/>
        </authorList>
    </citation>
    <scope>NUCLEOTIDE SEQUENCE [LARGE SCALE GENOMIC DNA]</scope>
</reference>
<keyword evidence="5" id="KW-0969">Cilium</keyword>
<dbReference type="Pfam" id="PF25325">
    <property type="entry name" value="EF-hand_EFHB_C"/>
    <property type="match status" value="1"/>
</dbReference>
<dbReference type="InterPro" id="IPR040193">
    <property type="entry name" value="EFHC1/EFHC2/EFHB"/>
</dbReference>
<dbReference type="SUPFAM" id="SSF47473">
    <property type="entry name" value="EF-hand"/>
    <property type="match status" value="1"/>
</dbReference>
<dbReference type="InterPro" id="IPR011992">
    <property type="entry name" value="EF-hand-dom_pair"/>
</dbReference>
<feature type="domain" description="EF-hand" evidence="8">
    <location>
        <begin position="316"/>
        <end position="351"/>
    </location>
</feature>
<keyword evidence="2" id="KW-0963">Cytoplasm</keyword>
<evidence type="ECO:0000259" key="8">
    <source>
        <dbReference type="PROSITE" id="PS50222"/>
    </source>
</evidence>
<accession>A0A8C9SCK8</accession>
<evidence type="ECO:0000256" key="7">
    <source>
        <dbReference type="ARBA" id="ARBA00023273"/>
    </source>
</evidence>
<evidence type="ECO:0000256" key="1">
    <source>
        <dbReference type="ARBA" id="ARBA00004611"/>
    </source>
</evidence>